<dbReference type="PATRIC" id="fig|1121022.4.peg.1565"/>
<comment type="caution">
    <text evidence="1">The sequence shown here is derived from an EMBL/GenBank/DDBJ whole genome shotgun (WGS) entry which is preliminary data.</text>
</comment>
<dbReference type="AlphaFoldDB" id="V4RMM6"/>
<keyword evidence="2" id="KW-1185">Reference proteome</keyword>
<sequence>MWTEIEDGSVVDDEGRIIHFSLERFITDIATGNCCFICGARPDDKPFNDEHVFPEWLQRRYGLFHKQFTLPNGVGIRYDRYTVPCCVECNDLMGRVVETPMSNVVRGGADQIREFIVGGDALKVFVWMGLIFLKVHLKDRAHRVHLNRQLGDARIGDDYSWEDLHHIHSVVRCFYTGVGIDETAVGSMLIMPVNPEQDDEPFDFVDLSFAQATMLRLGDVAIYAVMNDSGGATNLFYPTLERITGPLSELQAREIVVELALMNLYMRDRPTFSFLCHTEHERGQLVGVRPRLWLDRREMAIRGQLLERAFGAILPPLNGYTEDEARAQMADGRLSFLFGNDGQFIERNRLDPPPD</sequence>
<organism evidence="1 2">
    <name type="scientific">Asticcacaulis benevestitus DSM 16100 = ATCC BAA-896</name>
    <dbReference type="NCBI Taxonomy" id="1121022"/>
    <lineage>
        <taxon>Bacteria</taxon>
        <taxon>Pseudomonadati</taxon>
        <taxon>Pseudomonadota</taxon>
        <taxon>Alphaproteobacteria</taxon>
        <taxon>Caulobacterales</taxon>
        <taxon>Caulobacteraceae</taxon>
        <taxon>Asticcacaulis</taxon>
    </lineage>
</organism>
<dbReference type="eggNOG" id="ENOG502ZBZX">
    <property type="taxonomic scope" value="Bacteria"/>
</dbReference>
<evidence type="ECO:0000313" key="2">
    <source>
        <dbReference type="Proteomes" id="UP000017837"/>
    </source>
</evidence>
<dbReference type="EMBL" id="AWGB01000012">
    <property type="protein sequence ID" value="ESQ92528.1"/>
    <property type="molecule type" value="Genomic_DNA"/>
</dbReference>
<protein>
    <submittedName>
        <fullName evidence="1">Uncharacterized protein</fullName>
    </submittedName>
</protein>
<name>V4RMM6_9CAUL</name>
<proteinExistence type="predicted"/>
<reference evidence="1 2" key="1">
    <citation type="journal article" date="2014" name="Nature">
        <title>Sequential evolution of bacterial morphology by co-option of a developmental regulator.</title>
        <authorList>
            <person name="Jiang C."/>
            <person name="Brown P.J."/>
            <person name="Ducret A."/>
            <person name="Brun Y.V."/>
        </authorList>
    </citation>
    <scope>NUCLEOTIDE SEQUENCE [LARGE SCALE GENOMIC DNA]</scope>
    <source>
        <strain evidence="1 2">DSM 16100</strain>
    </source>
</reference>
<dbReference type="STRING" id="1121022.GCA_000376105_02726"/>
<accession>V4RMM6</accession>
<dbReference type="OrthoDB" id="978976at2"/>
<evidence type="ECO:0000313" key="1">
    <source>
        <dbReference type="EMBL" id="ESQ92528.1"/>
    </source>
</evidence>
<dbReference type="Proteomes" id="UP000017837">
    <property type="component" value="Unassembled WGS sequence"/>
</dbReference>
<gene>
    <name evidence="1" type="ORF">ABENE_07785</name>
</gene>
<dbReference type="RefSeq" id="WP_018082398.1">
    <property type="nucleotide sequence ID" value="NZ_AQWM01000013.1"/>
</dbReference>